<reference evidence="1 2" key="1">
    <citation type="journal article" date="2023" name="Nucleic Acids Res.">
        <title>The hologenome of Daphnia magna reveals possible DNA methylation and microbiome-mediated evolution of the host genome.</title>
        <authorList>
            <person name="Chaturvedi A."/>
            <person name="Li X."/>
            <person name="Dhandapani V."/>
            <person name="Marshall H."/>
            <person name="Kissane S."/>
            <person name="Cuenca-Cambronero M."/>
            <person name="Asole G."/>
            <person name="Calvet F."/>
            <person name="Ruiz-Romero M."/>
            <person name="Marangio P."/>
            <person name="Guigo R."/>
            <person name="Rago D."/>
            <person name="Mirbahai L."/>
            <person name="Eastwood N."/>
            <person name="Colbourne J.K."/>
            <person name="Zhou J."/>
            <person name="Mallon E."/>
            <person name="Orsini L."/>
        </authorList>
    </citation>
    <scope>NUCLEOTIDE SEQUENCE [LARGE SCALE GENOMIC DNA]</scope>
    <source>
        <strain evidence="1">LRV0_1</strain>
    </source>
</reference>
<dbReference type="EMBL" id="JAOYFB010000036">
    <property type="protein sequence ID" value="KAK4021653.1"/>
    <property type="molecule type" value="Genomic_DNA"/>
</dbReference>
<dbReference type="Proteomes" id="UP001234178">
    <property type="component" value="Unassembled WGS sequence"/>
</dbReference>
<proteinExistence type="predicted"/>
<gene>
    <name evidence="1" type="ORF">OUZ56_003563</name>
</gene>
<evidence type="ECO:0000313" key="1">
    <source>
        <dbReference type="EMBL" id="KAK4021653.1"/>
    </source>
</evidence>
<evidence type="ECO:0000313" key="2">
    <source>
        <dbReference type="Proteomes" id="UP001234178"/>
    </source>
</evidence>
<sequence length="60" mass="7207">MQWNQVSHSYKPIEVAEAMFRRMRDSRQCRGKAMDIIGYPFVETTWLQTTTEKMNSCRFD</sequence>
<comment type="caution">
    <text evidence="1">The sequence shown here is derived from an EMBL/GenBank/DDBJ whole genome shotgun (WGS) entry which is preliminary data.</text>
</comment>
<accession>A0ABR0A9C9</accession>
<organism evidence="1 2">
    <name type="scientific">Daphnia magna</name>
    <dbReference type="NCBI Taxonomy" id="35525"/>
    <lineage>
        <taxon>Eukaryota</taxon>
        <taxon>Metazoa</taxon>
        <taxon>Ecdysozoa</taxon>
        <taxon>Arthropoda</taxon>
        <taxon>Crustacea</taxon>
        <taxon>Branchiopoda</taxon>
        <taxon>Diplostraca</taxon>
        <taxon>Cladocera</taxon>
        <taxon>Anomopoda</taxon>
        <taxon>Daphniidae</taxon>
        <taxon>Daphnia</taxon>
    </lineage>
</organism>
<protein>
    <submittedName>
        <fullName evidence="1">Uncharacterized protein</fullName>
    </submittedName>
</protein>
<name>A0ABR0A9C9_9CRUS</name>
<keyword evidence="2" id="KW-1185">Reference proteome</keyword>